<comment type="caution">
    <text evidence="3">The sequence shown here is derived from an EMBL/GenBank/DDBJ whole genome shotgun (WGS) entry which is preliminary data.</text>
</comment>
<keyword evidence="4" id="KW-1185">Reference proteome</keyword>
<dbReference type="AlphaFoldDB" id="A0AA36ME48"/>
<evidence type="ECO:0000256" key="1">
    <source>
        <dbReference type="SAM" id="MobiDB-lite"/>
    </source>
</evidence>
<dbReference type="Proteomes" id="UP001176961">
    <property type="component" value="Unassembled WGS sequence"/>
</dbReference>
<accession>A0AA36ME48</accession>
<organism evidence="3 4">
    <name type="scientific">Cylicocyclus nassatus</name>
    <name type="common">Nematode worm</name>
    <dbReference type="NCBI Taxonomy" id="53992"/>
    <lineage>
        <taxon>Eukaryota</taxon>
        <taxon>Metazoa</taxon>
        <taxon>Ecdysozoa</taxon>
        <taxon>Nematoda</taxon>
        <taxon>Chromadorea</taxon>
        <taxon>Rhabditida</taxon>
        <taxon>Rhabditina</taxon>
        <taxon>Rhabditomorpha</taxon>
        <taxon>Strongyloidea</taxon>
        <taxon>Strongylidae</taxon>
        <taxon>Cylicocyclus</taxon>
    </lineage>
</organism>
<feature type="signal peptide" evidence="2">
    <location>
        <begin position="1"/>
        <end position="16"/>
    </location>
</feature>
<sequence length="230" mass="25796">MLSAAICILLATSAWTKKSPNYGDDPWQSRSAWNLKRQPRRAWPLPPGREVPTLPPVIRPLPETTQPPGSRPLPENPTRPRRSGGVSPVDRKQTAQTVFNFNSNINSINYGSLNIASGVLPRSQLFNHAMPQNPEINGQEKQQKGSKTNWTAEVKFPQLEAVLSQLSAFLSSWFKQQTTTKAQKTTTKAPKKITPKPDYTIEKFTPQQLDAFLSFLFKQQTTTKAQKTTK</sequence>
<evidence type="ECO:0000256" key="2">
    <source>
        <dbReference type="SAM" id="SignalP"/>
    </source>
</evidence>
<feature type="compositionally biased region" description="Pro residues" evidence="1">
    <location>
        <begin position="44"/>
        <end position="59"/>
    </location>
</feature>
<reference evidence="3" key="1">
    <citation type="submission" date="2023-07" db="EMBL/GenBank/DDBJ databases">
        <authorList>
            <consortium name="CYATHOMIX"/>
        </authorList>
    </citation>
    <scope>NUCLEOTIDE SEQUENCE</scope>
    <source>
        <strain evidence="3">N/A</strain>
    </source>
</reference>
<feature type="chain" id="PRO_5041313757" evidence="2">
    <location>
        <begin position="17"/>
        <end position="230"/>
    </location>
</feature>
<evidence type="ECO:0000313" key="3">
    <source>
        <dbReference type="EMBL" id="CAJ0609081.1"/>
    </source>
</evidence>
<protein>
    <submittedName>
        <fullName evidence="3">Uncharacterized protein</fullName>
    </submittedName>
</protein>
<proteinExistence type="predicted"/>
<dbReference type="EMBL" id="CATQJL010000326">
    <property type="protein sequence ID" value="CAJ0609081.1"/>
    <property type="molecule type" value="Genomic_DNA"/>
</dbReference>
<name>A0AA36ME48_CYLNA</name>
<feature type="region of interest" description="Disordered" evidence="1">
    <location>
        <begin position="19"/>
        <end position="92"/>
    </location>
</feature>
<gene>
    <name evidence="3" type="ORF">CYNAS_LOCUS21064</name>
</gene>
<evidence type="ECO:0000313" key="4">
    <source>
        <dbReference type="Proteomes" id="UP001176961"/>
    </source>
</evidence>
<keyword evidence="2" id="KW-0732">Signal</keyword>